<accession>A0ABV9ERP1</accession>
<gene>
    <name evidence="2" type="ORF">ACFO8L_34650</name>
</gene>
<comment type="caution">
    <text evidence="2">The sequence shown here is derived from an EMBL/GenBank/DDBJ whole genome shotgun (WGS) entry which is preliminary data.</text>
</comment>
<name>A0ABV9ERP1_9ACTN</name>
<proteinExistence type="predicted"/>
<dbReference type="EMBL" id="JBHSFN010000031">
    <property type="protein sequence ID" value="MFC4591277.1"/>
    <property type="molecule type" value="Genomic_DNA"/>
</dbReference>
<sequence>MIKIVVFGAGGRAGRRAVAEAVARGHQVSAVVRDPARHQDLAGDGVTVVTGDVTRAGSVAEVARGHDVAINAAYQSDMSSEEFFVGAARALLDGLARAEVGRLLAVGIGTTLETAPGVRVMDAPGFPEDARVFSLGHVSELETFRAAETGLDWVVVAPPPVVLTDDVPPTGRYRTAVGELPPGGGAGPFSYADLAVALLDEIETPKHHRVLLGVAP</sequence>
<dbReference type="InterPro" id="IPR051606">
    <property type="entry name" value="Polyketide_Oxido-like"/>
</dbReference>
<evidence type="ECO:0000259" key="1">
    <source>
        <dbReference type="Pfam" id="PF13460"/>
    </source>
</evidence>
<keyword evidence="3" id="KW-1185">Reference proteome</keyword>
<dbReference type="InterPro" id="IPR016040">
    <property type="entry name" value="NAD(P)-bd_dom"/>
</dbReference>
<dbReference type="PANTHER" id="PTHR43355:SF2">
    <property type="entry name" value="FLAVIN REDUCTASE (NADPH)"/>
    <property type="match status" value="1"/>
</dbReference>
<organism evidence="2 3">
    <name type="scientific">Sphaerisporangium corydalis</name>
    <dbReference type="NCBI Taxonomy" id="1441875"/>
    <lineage>
        <taxon>Bacteria</taxon>
        <taxon>Bacillati</taxon>
        <taxon>Actinomycetota</taxon>
        <taxon>Actinomycetes</taxon>
        <taxon>Streptosporangiales</taxon>
        <taxon>Streptosporangiaceae</taxon>
        <taxon>Sphaerisporangium</taxon>
    </lineage>
</organism>
<reference evidence="3" key="1">
    <citation type="journal article" date="2019" name="Int. J. Syst. Evol. Microbiol.">
        <title>The Global Catalogue of Microorganisms (GCM) 10K type strain sequencing project: providing services to taxonomists for standard genome sequencing and annotation.</title>
        <authorList>
            <consortium name="The Broad Institute Genomics Platform"/>
            <consortium name="The Broad Institute Genome Sequencing Center for Infectious Disease"/>
            <person name="Wu L."/>
            <person name="Ma J."/>
        </authorList>
    </citation>
    <scope>NUCLEOTIDE SEQUENCE [LARGE SCALE GENOMIC DNA]</scope>
    <source>
        <strain evidence="3">CCUG 49560</strain>
    </source>
</reference>
<evidence type="ECO:0000313" key="2">
    <source>
        <dbReference type="EMBL" id="MFC4591277.1"/>
    </source>
</evidence>
<dbReference type="SUPFAM" id="SSF51735">
    <property type="entry name" value="NAD(P)-binding Rossmann-fold domains"/>
    <property type="match status" value="1"/>
</dbReference>
<dbReference type="PANTHER" id="PTHR43355">
    <property type="entry name" value="FLAVIN REDUCTASE (NADPH)"/>
    <property type="match status" value="1"/>
</dbReference>
<evidence type="ECO:0000313" key="3">
    <source>
        <dbReference type="Proteomes" id="UP001595891"/>
    </source>
</evidence>
<dbReference type="Proteomes" id="UP001595891">
    <property type="component" value="Unassembled WGS sequence"/>
</dbReference>
<dbReference type="InterPro" id="IPR036291">
    <property type="entry name" value="NAD(P)-bd_dom_sf"/>
</dbReference>
<dbReference type="Pfam" id="PF13460">
    <property type="entry name" value="NAD_binding_10"/>
    <property type="match status" value="1"/>
</dbReference>
<protein>
    <submittedName>
        <fullName evidence="2">NAD(P)-dependent oxidoreductase</fullName>
    </submittedName>
</protein>
<dbReference type="RefSeq" id="WP_262844701.1">
    <property type="nucleotide sequence ID" value="NZ_JANZYP010000032.1"/>
</dbReference>
<dbReference type="Gene3D" id="3.40.50.720">
    <property type="entry name" value="NAD(P)-binding Rossmann-like Domain"/>
    <property type="match status" value="1"/>
</dbReference>
<feature type="domain" description="NAD(P)-binding" evidence="1">
    <location>
        <begin position="8"/>
        <end position="204"/>
    </location>
</feature>